<feature type="compositionally biased region" description="Low complexity" evidence="2">
    <location>
        <begin position="265"/>
        <end position="277"/>
    </location>
</feature>
<dbReference type="Proteomes" id="UP000695000">
    <property type="component" value="Unplaced"/>
</dbReference>
<feature type="region of interest" description="Disordered" evidence="2">
    <location>
        <begin position="623"/>
        <end position="658"/>
    </location>
</feature>
<keyword evidence="1" id="KW-0677">Repeat</keyword>
<feature type="region of interest" description="Disordered" evidence="2">
    <location>
        <begin position="319"/>
        <end position="395"/>
    </location>
</feature>
<evidence type="ECO:0000256" key="2">
    <source>
        <dbReference type="SAM" id="MobiDB-lite"/>
    </source>
</evidence>
<dbReference type="RefSeq" id="XP_017770960.1">
    <property type="nucleotide sequence ID" value="XM_017915471.1"/>
</dbReference>
<feature type="compositionally biased region" description="Polar residues" evidence="2">
    <location>
        <begin position="524"/>
        <end position="533"/>
    </location>
</feature>
<feature type="compositionally biased region" description="Polar residues" evidence="2">
    <location>
        <begin position="81"/>
        <end position="93"/>
    </location>
</feature>
<feature type="compositionally biased region" description="Polar residues" evidence="2">
    <location>
        <begin position="748"/>
        <end position="762"/>
    </location>
</feature>
<organism evidence="3 4">
    <name type="scientific">Nicrophorus vespilloides</name>
    <name type="common">Boreal carrion beetle</name>
    <dbReference type="NCBI Taxonomy" id="110193"/>
    <lineage>
        <taxon>Eukaryota</taxon>
        <taxon>Metazoa</taxon>
        <taxon>Ecdysozoa</taxon>
        <taxon>Arthropoda</taxon>
        <taxon>Hexapoda</taxon>
        <taxon>Insecta</taxon>
        <taxon>Pterygota</taxon>
        <taxon>Neoptera</taxon>
        <taxon>Endopterygota</taxon>
        <taxon>Coleoptera</taxon>
        <taxon>Polyphaga</taxon>
        <taxon>Staphyliniformia</taxon>
        <taxon>Silphidae</taxon>
        <taxon>Nicrophorinae</taxon>
        <taxon>Nicrophorus</taxon>
    </lineage>
</organism>
<dbReference type="PANTHER" id="PTHR10614:SF13">
    <property type="entry name" value="INSULIN RECEPTOR SUBSTRATE 1"/>
    <property type="match status" value="1"/>
</dbReference>
<evidence type="ECO:0000313" key="4">
    <source>
        <dbReference type="RefSeq" id="XP_017770960.1"/>
    </source>
</evidence>
<name>A0ABM1M8R0_NICVS</name>
<feature type="compositionally biased region" description="Low complexity" evidence="2">
    <location>
        <begin position="724"/>
        <end position="747"/>
    </location>
</feature>
<dbReference type="InterPro" id="IPR039011">
    <property type="entry name" value="IRS"/>
</dbReference>
<feature type="region of interest" description="Disordered" evidence="2">
    <location>
        <begin position="13"/>
        <end position="43"/>
    </location>
</feature>
<reference evidence="4" key="1">
    <citation type="submission" date="2025-08" db="UniProtKB">
        <authorList>
            <consortium name="RefSeq"/>
        </authorList>
    </citation>
    <scope>IDENTIFICATION</scope>
    <source>
        <tissue evidence="4">Whole Larva</tissue>
    </source>
</reference>
<feature type="region of interest" description="Disordered" evidence="2">
    <location>
        <begin position="197"/>
        <end position="283"/>
    </location>
</feature>
<proteinExistence type="predicted"/>
<feature type="compositionally biased region" description="Polar residues" evidence="2">
    <location>
        <begin position="455"/>
        <end position="476"/>
    </location>
</feature>
<keyword evidence="3" id="KW-1185">Reference proteome</keyword>
<feature type="compositionally biased region" description="Low complexity" evidence="2">
    <location>
        <begin position="644"/>
        <end position="658"/>
    </location>
</feature>
<feature type="compositionally biased region" description="Basic and acidic residues" evidence="2">
    <location>
        <begin position="223"/>
        <end position="232"/>
    </location>
</feature>
<feature type="region of interest" description="Disordered" evidence="2">
    <location>
        <begin position="724"/>
        <end position="801"/>
    </location>
</feature>
<evidence type="ECO:0000256" key="1">
    <source>
        <dbReference type="ARBA" id="ARBA00022737"/>
    </source>
</evidence>
<feature type="compositionally biased region" description="Basic and acidic residues" evidence="2">
    <location>
        <begin position="777"/>
        <end position="786"/>
    </location>
</feature>
<dbReference type="PANTHER" id="PTHR10614">
    <property type="entry name" value="INSULIN RECEPTOR SUBSTRATE"/>
    <property type="match status" value="1"/>
</dbReference>
<feature type="compositionally biased region" description="Polar residues" evidence="2">
    <location>
        <begin position="334"/>
        <end position="345"/>
    </location>
</feature>
<protein>
    <submittedName>
        <fullName evidence="4">Serine-rich adhesin for platelets-like</fullName>
    </submittedName>
</protein>
<dbReference type="GeneID" id="108558535"/>
<feature type="region of interest" description="Disordered" evidence="2">
    <location>
        <begin position="60"/>
        <end position="107"/>
    </location>
</feature>
<feature type="compositionally biased region" description="Low complexity" evidence="2">
    <location>
        <begin position="549"/>
        <end position="590"/>
    </location>
</feature>
<accession>A0ABM1M8R0</accession>
<gene>
    <name evidence="4" type="primary">LOC108558535</name>
</gene>
<feature type="compositionally biased region" description="Polar residues" evidence="2">
    <location>
        <begin position="490"/>
        <end position="517"/>
    </location>
</feature>
<feature type="compositionally biased region" description="Low complexity" evidence="2">
    <location>
        <begin position="368"/>
        <end position="389"/>
    </location>
</feature>
<evidence type="ECO:0000313" key="3">
    <source>
        <dbReference type="Proteomes" id="UP000695000"/>
    </source>
</evidence>
<sequence>MVFLRLGFNDSRVRCDSMPSRPRTTSEGHHHSGGGGGASGSTPVWEKMASYLMPHRPQSMHVRDFSHSPPSGSPVSPPSAACSTDSAGSSLSIDESEPWHDDLHRRFPTSLTPDEAIAEENCDDCTDSPCMVHSSPTTCSYLRMAPISSDDGYVDMSPKAKHTAMSPAASMSSVTSGTPSTDMRFAEYPLEKVASYLTRSEEEETNSTERPRTYSMGSRPYKSRMDQVRDRAWSVGSKSKKFHGRVLPPHGGQPHTGAKSSSAPLLSNSRLHSSHSSVDPMDDLMEMDFSKNSGYMDMRPGIKTCAGYVVMRPGHIEKPVDTSPYVDMRPGSSPAKSTFVPSNESQRTEISRPGYMDMDNRRSSKVKPSTSPMISVSPISSLSSTSPMSQYTPQSEYCDMSFQPKNAALADSYQASPVKSTLSGYFPNIPSADNMDSYYSMSRPSNNDGYVEMSLGNNKPQLLSSSSCSDYTNMSLGSKKKDRKAKETGRSQPITIQNSVSQAQKPSGFFSRQSISVSPKILPPSNSSSTFSFARQRSRKNSRRDSRDSSSSSVTTPSSSSTIFPISLNSPTSPSATTTATTTVNSISSSSSRNVIKIPAAILKAKYTQSSTGFRSDYTSMDFDRRKSSGHQQPSDYVNCDLGASSSKTKSRSSADSAGDYAVMKPGVLDKSESPSASTSMLCTQLTVDLSFKPINDDYFEFEPSTSNALDSRLFPNNDTALLNNNNNNKLSRPSSESSEVSTIVGSRPSSVNSDKIQQQLHYASLDLPPVAINDDDSSKSPRQPKDQSSGGAQETQSDSTKLFDYVEIEFNKNNQLLANAKH</sequence>
<feature type="region of interest" description="Disordered" evidence="2">
    <location>
        <begin position="450"/>
        <end position="590"/>
    </location>
</feature>
<feature type="compositionally biased region" description="Polar residues" evidence="2">
    <location>
        <begin position="787"/>
        <end position="801"/>
    </location>
</feature>